<dbReference type="Pfam" id="PF02620">
    <property type="entry name" value="YceD"/>
    <property type="match status" value="1"/>
</dbReference>
<evidence type="ECO:0008006" key="3">
    <source>
        <dbReference type="Google" id="ProtNLM"/>
    </source>
</evidence>
<proteinExistence type="predicted"/>
<reference evidence="2" key="1">
    <citation type="submission" date="2018-02" db="EMBL/GenBank/DDBJ databases">
        <authorList>
            <person name="Hausmann B."/>
        </authorList>
    </citation>
    <scope>NUCLEOTIDE SEQUENCE [LARGE SCALE GENOMIC DNA]</scope>
    <source>
        <strain evidence="2">Peat soil MAG SbA1</strain>
    </source>
</reference>
<gene>
    <name evidence="1" type="ORF">SBA1_170031</name>
</gene>
<sequence length="183" mass="20765">MFLDIKELERHPLDFEEELQPDVIDLGDEVRQRTPLKTAGRAELVEEHHGKHKIIKDIRLRGRLSAGLEMQCARCLEPVPQEVARDFELLYRPLGADAGRDELSVTDAEAEIGYYQGEGILLEDVLREQVLLALPLKVTCREDCKGLCPHCGKNLNQEQCSCVVAADDPRWTALKDIRSKLEH</sequence>
<dbReference type="Proteomes" id="UP000238701">
    <property type="component" value="Unassembled WGS sequence"/>
</dbReference>
<accession>A0A2U3KB75</accession>
<dbReference type="OrthoDB" id="9790372at2"/>
<dbReference type="AlphaFoldDB" id="A0A2U3KB75"/>
<dbReference type="PANTHER" id="PTHR34374">
    <property type="entry name" value="LARGE RIBOSOMAL RNA SUBUNIT ACCUMULATION PROTEIN YCED HOMOLOG 1, CHLOROPLASTIC"/>
    <property type="match status" value="1"/>
</dbReference>
<evidence type="ECO:0000313" key="2">
    <source>
        <dbReference type="Proteomes" id="UP000238701"/>
    </source>
</evidence>
<dbReference type="PANTHER" id="PTHR34374:SF1">
    <property type="entry name" value="LARGE RIBOSOMAL RNA SUBUNIT ACCUMULATION PROTEIN YCED HOMOLOG 1, CHLOROPLASTIC"/>
    <property type="match status" value="1"/>
</dbReference>
<dbReference type="EMBL" id="OMOD01000079">
    <property type="protein sequence ID" value="SPF36906.1"/>
    <property type="molecule type" value="Genomic_DNA"/>
</dbReference>
<organism evidence="1 2">
    <name type="scientific">Candidatus Sulfotelmatobacter kueseliae</name>
    <dbReference type="NCBI Taxonomy" id="2042962"/>
    <lineage>
        <taxon>Bacteria</taxon>
        <taxon>Pseudomonadati</taxon>
        <taxon>Acidobacteriota</taxon>
        <taxon>Terriglobia</taxon>
        <taxon>Terriglobales</taxon>
        <taxon>Candidatus Korobacteraceae</taxon>
        <taxon>Candidatus Sulfotelmatobacter</taxon>
    </lineage>
</organism>
<name>A0A2U3KB75_9BACT</name>
<dbReference type="InterPro" id="IPR003772">
    <property type="entry name" value="YceD"/>
</dbReference>
<evidence type="ECO:0000313" key="1">
    <source>
        <dbReference type="EMBL" id="SPF36906.1"/>
    </source>
</evidence>
<protein>
    <recommendedName>
        <fullName evidence="3">DNA-binding protein</fullName>
    </recommendedName>
</protein>